<feature type="domain" description="Nrap protein" evidence="12">
    <location>
        <begin position="198"/>
        <end position="335"/>
    </location>
</feature>
<keyword evidence="19" id="KW-1185">Reference proteome</keyword>
<comment type="function">
    <text evidence="8">Part of the small subunit (SSU) processome, first precursor of the small eukaryotic ribosomal subunit. During the assembly of the SSU processome in the nucleolus, many ribosome biogenesis factors, an RNA chaperone and ribosomal proteins associate with the nascent pre-rRNA and work in concert to generate RNA folding, modifications, rearrangements and cleavage as well as targeted degradation of pre-ribosomal RNA by the RNA exosome.</text>
</comment>
<feature type="region of interest" description="Disordered" evidence="11">
    <location>
        <begin position="1067"/>
        <end position="1089"/>
    </location>
</feature>
<evidence type="ECO:0000259" key="14">
    <source>
        <dbReference type="Pfam" id="PF17404"/>
    </source>
</evidence>
<dbReference type="InterPro" id="IPR005554">
    <property type="entry name" value="NOL6/Upt22"/>
</dbReference>
<evidence type="ECO:0000256" key="11">
    <source>
        <dbReference type="SAM" id="MobiDB-lite"/>
    </source>
</evidence>
<evidence type="ECO:0000313" key="19">
    <source>
        <dbReference type="Proteomes" id="UP001292094"/>
    </source>
</evidence>
<evidence type="ECO:0000259" key="12">
    <source>
        <dbReference type="Pfam" id="PF03813"/>
    </source>
</evidence>
<dbReference type="InterPro" id="IPR035082">
    <property type="entry name" value="Nrap_D1"/>
</dbReference>
<comment type="subcellular location">
    <subcellularLocation>
        <location evidence="1">Chromosome</location>
    </subcellularLocation>
    <subcellularLocation>
        <location evidence="2 10">Nucleus</location>
        <location evidence="2 10">Nucleolus</location>
    </subcellularLocation>
</comment>
<dbReference type="GO" id="GO:0003723">
    <property type="term" value="F:RNA binding"/>
    <property type="evidence" value="ECO:0007669"/>
    <property type="project" value="UniProtKB-KW"/>
</dbReference>
<dbReference type="Pfam" id="PF17404">
    <property type="entry name" value="Nrap_D3"/>
    <property type="match status" value="1"/>
</dbReference>
<evidence type="ECO:0000256" key="9">
    <source>
        <dbReference type="ARBA" id="ARBA00035020"/>
    </source>
</evidence>
<dbReference type="Pfam" id="PF17406">
    <property type="entry name" value="Nrap_D5"/>
    <property type="match status" value="1"/>
</dbReference>
<feature type="domain" description="Nrap protein" evidence="13">
    <location>
        <begin position="344"/>
        <end position="485"/>
    </location>
</feature>
<dbReference type="InterPro" id="IPR035367">
    <property type="entry name" value="Nrap_D2"/>
</dbReference>
<feature type="region of interest" description="Disordered" evidence="11">
    <location>
        <begin position="1"/>
        <end position="80"/>
    </location>
</feature>
<dbReference type="InterPro" id="IPR035370">
    <property type="entry name" value="Nrap_D5"/>
</dbReference>
<accession>A0AAE1UI16</accession>
<evidence type="ECO:0000256" key="10">
    <source>
        <dbReference type="RuleBase" id="RU364032"/>
    </source>
</evidence>
<dbReference type="GO" id="GO:0032040">
    <property type="term" value="C:small-subunit processome"/>
    <property type="evidence" value="ECO:0007669"/>
    <property type="project" value="TreeGrafter"/>
</dbReference>
<evidence type="ECO:0000259" key="16">
    <source>
        <dbReference type="Pfam" id="PF17406"/>
    </source>
</evidence>
<evidence type="ECO:0000256" key="7">
    <source>
        <dbReference type="ARBA" id="ARBA00023242"/>
    </source>
</evidence>
<evidence type="ECO:0000259" key="15">
    <source>
        <dbReference type="Pfam" id="PF17405"/>
    </source>
</evidence>
<evidence type="ECO:0000259" key="17">
    <source>
        <dbReference type="Pfam" id="PF17407"/>
    </source>
</evidence>
<comment type="similarity">
    <text evidence="3 10">Belongs to the NRAP family.</text>
</comment>
<dbReference type="InterPro" id="IPR035369">
    <property type="entry name" value="Nrap_D4"/>
</dbReference>
<evidence type="ECO:0000256" key="6">
    <source>
        <dbReference type="ARBA" id="ARBA00022884"/>
    </source>
</evidence>
<gene>
    <name evidence="18" type="ORF">Pmani_009787</name>
</gene>
<comment type="caution">
    <text evidence="18">The sequence shown here is derived from an EMBL/GenBank/DDBJ whole genome shotgun (WGS) entry which is preliminary data.</text>
</comment>
<dbReference type="GO" id="GO:0032545">
    <property type="term" value="C:CURI complex"/>
    <property type="evidence" value="ECO:0007669"/>
    <property type="project" value="TreeGrafter"/>
</dbReference>
<evidence type="ECO:0000256" key="3">
    <source>
        <dbReference type="ARBA" id="ARBA00006674"/>
    </source>
</evidence>
<sequence>MHDVEQIGGDDGGSGDIDSDNNPGSSEEEVSGEEETDEEDGFGDQGKEVQEQAGSKRALNDQGGKPSKSAKIEGKDGKLYQTPTMEELNVLRETQMLYHSNLFRMQMEELLGEVSMKDKHRHQLQDWLTRFSGFLSTLPKTKECLLQSTDWMQEKGVCDPALTGIPGVQGRFIFAPPTKVEFVGSFSASTVTKLNKAIDVMVTMPQECVHKLDWRDGRWLSKRIKYSAWIAGSLREKPDLVASQCWTTHLGVSSRPTLQVTPSGDIGKKWKVNIFPVPPADIFKPLRFLPEKCNLHLKWFYGDAEEAEKQPPTPLYNWACGVDVFMPQHSRLIQTSLSPGSNLVQGIKLLKIWLAQRRLDRGIGCFSGHVVTMLVLHLLHMKKINGHMSPYQIFRSVLLYLTDGDWSVSGPKHATSIPSEAMVTTNPQEFHRLYPVVFIDSSGVLNLAATLTLADYKRVRHEAELALSFLSSSDTDNFESLFIKKVEMLQFSDQILCLQLKQKEGLEVLSRTRNHREVRMDGLGDGRVAVWSEVVRVVEEGLGDRKLLVAPLRSDPESWPLDQVPPKLQWSINLGLIFNPHAAWALLTKGPAADSPEVTVFREFWGEKSSLRRFQDGSFHEAVLWGDPNESVGKRRLIPEEICRWVLRQQLEIKKKSVHFVNRQTEALLHHQAYEKEFLYATGEEATVSFIQAYDSLSRKLRSLDLPLKISAVQSSSDVVRHSRVFPTVPRAIDATDCDLLTNHVVSPLDGGHCKTFTYPMEVMLLLEISGKWPDDLSAIQAIKTEFHIKMWEMLKIDGITVEIFQTYLQILWEGYVFHVKVCYMREIYLCRLVDTPDGDCKEQETAAATRLERHTDILPKFSTALASMQADHSSFSGAVRLCKRWVSSQLLCGHLPQVAVELLVAYLYLVPAPYTPPHTPHVAFLRFLHLLVHTDWKTTPFLVNLNDAFTVEDLVELNQRFTSQRSTLPSMFVVTPYDLRNIKNTEDPADKDKRYKLASHWTRAAPLPQILYRSKQLAGAALDFFSANLLKKTVDIKTVFRPSYDDYDVVIHLEDYHLSRLDEAVDPQNTTTKPSPKKIGSNPPQMVNPKEDHTMPIVMFDPAFLYVKELRESYGHLALFFHDEHGGQVVGVVWKPAALTPQELKINTLEGHKVVGVKEFKQVMNIDAILSDFKNLGVGLVGQIKLKKT</sequence>
<dbReference type="GO" id="GO:0006364">
    <property type="term" value="P:rRNA processing"/>
    <property type="evidence" value="ECO:0007669"/>
    <property type="project" value="TreeGrafter"/>
</dbReference>
<evidence type="ECO:0000259" key="13">
    <source>
        <dbReference type="Pfam" id="PF17403"/>
    </source>
</evidence>
<keyword evidence="5" id="KW-0158">Chromosome</keyword>
<feature type="domain" description="Nrap protein" evidence="14">
    <location>
        <begin position="493"/>
        <end position="651"/>
    </location>
</feature>
<reference evidence="18" key="1">
    <citation type="submission" date="2023-11" db="EMBL/GenBank/DDBJ databases">
        <title>Genome assemblies of two species of porcelain crab, Petrolisthes cinctipes and Petrolisthes manimaculis (Anomura: Porcellanidae).</title>
        <authorList>
            <person name="Angst P."/>
        </authorList>
    </citation>
    <scope>NUCLEOTIDE SEQUENCE</scope>
    <source>
        <strain evidence="18">PB745_02</strain>
        <tissue evidence="18">Gill</tissue>
    </source>
</reference>
<dbReference type="AlphaFoldDB" id="A0AAE1UI16"/>
<dbReference type="Pfam" id="PF03813">
    <property type="entry name" value="Nrap"/>
    <property type="match status" value="1"/>
</dbReference>
<dbReference type="PANTHER" id="PTHR17972">
    <property type="entry name" value="NUCLEOLAR RNA-ASSOCIATED PROTEIN"/>
    <property type="match status" value="1"/>
</dbReference>
<evidence type="ECO:0000256" key="2">
    <source>
        <dbReference type="ARBA" id="ARBA00004604"/>
    </source>
</evidence>
<dbReference type="InterPro" id="IPR035368">
    <property type="entry name" value="Nrap_D3"/>
</dbReference>
<dbReference type="Gene3D" id="1.10.1410.10">
    <property type="match status" value="2"/>
</dbReference>
<dbReference type="Proteomes" id="UP001292094">
    <property type="component" value="Unassembled WGS sequence"/>
</dbReference>
<name>A0AAE1UI16_9EUCA</name>
<keyword evidence="7 10" id="KW-0539">Nucleus</keyword>
<protein>
    <recommendedName>
        <fullName evidence="4 10">Nucleolar protein 6</fullName>
    </recommendedName>
</protein>
<feature type="domain" description="Nrap protein" evidence="16">
    <location>
        <begin position="873"/>
        <end position="1043"/>
    </location>
</feature>
<dbReference type="Pfam" id="PF17405">
    <property type="entry name" value="Nrap_D4"/>
    <property type="match status" value="1"/>
</dbReference>
<feature type="domain" description="Nrap protein" evidence="15">
    <location>
        <begin position="677"/>
        <end position="870"/>
    </location>
</feature>
<dbReference type="Gene3D" id="3.30.70.3030">
    <property type="match status" value="1"/>
</dbReference>
<dbReference type="InterPro" id="IPR035371">
    <property type="entry name" value="Nrap_D6"/>
</dbReference>
<proteinExistence type="inferred from homology"/>
<dbReference type="EMBL" id="JAWZYT010000768">
    <property type="protein sequence ID" value="KAK4319249.1"/>
    <property type="molecule type" value="Genomic_DNA"/>
</dbReference>
<dbReference type="GO" id="GO:0034456">
    <property type="term" value="C:UTP-C complex"/>
    <property type="evidence" value="ECO:0007669"/>
    <property type="project" value="TreeGrafter"/>
</dbReference>
<organism evidence="18 19">
    <name type="scientific">Petrolisthes manimaculis</name>
    <dbReference type="NCBI Taxonomy" id="1843537"/>
    <lineage>
        <taxon>Eukaryota</taxon>
        <taxon>Metazoa</taxon>
        <taxon>Ecdysozoa</taxon>
        <taxon>Arthropoda</taxon>
        <taxon>Crustacea</taxon>
        <taxon>Multicrustacea</taxon>
        <taxon>Malacostraca</taxon>
        <taxon>Eumalacostraca</taxon>
        <taxon>Eucarida</taxon>
        <taxon>Decapoda</taxon>
        <taxon>Pleocyemata</taxon>
        <taxon>Anomura</taxon>
        <taxon>Galatheoidea</taxon>
        <taxon>Porcellanidae</taxon>
        <taxon>Petrolisthes</taxon>
    </lineage>
</organism>
<evidence type="ECO:0000313" key="18">
    <source>
        <dbReference type="EMBL" id="KAK4319249.1"/>
    </source>
</evidence>
<evidence type="ECO:0000256" key="8">
    <source>
        <dbReference type="ARBA" id="ARBA00035000"/>
    </source>
</evidence>
<keyword evidence="6 10" id="KW-0694">RNA-binding</keyword>
<evidence type="ECO:0000256" key="4">
    <source>
        <dbReference type="ARBA" id="ARBA00016437"/>
    </source>
</evidence>
<evidence type="ECO:0000256" key="1">
    <source>
        <dbReference type="ARBA" id="ARBA00004286"/>
    </source>
</evidence>
<dbReference type="FunFam" id="1.10.1410.10:FF:000006">
    <property type="entry name" value="Nucleolar protein 6"/>
    <property type="match status" value="1"/>
</dbReference>
<feature type="compositionally biased region" description="Acidic residues" evidence="11">
    <location>
        <begin position="26"/>
        <end position="42"/>
    </location>
</feature>
<dbReference type="GO" id="GO:0005694">
    <property type="term" value="C:chromosome"/>
    <property type="evidence" value="ECO:0007669"/>
    <property type="project" value="UniProtKB-SubCell"/>
</dbReference>
<evidence type="ECO:0000256" key="5">
    <source>
        <dbReference type="ARBA" id="ARBA00022454"/>
    </source>
</evidence>
<comment type="subunit">
    <text evidence="9">Part of the small subunit (SSU) processome, composed of more than 70 proteins and the RNA chaperone small nucleolar RNA (snoRNA) U3.</text>
</comment>
<dbReference type="PANTHER" id="PTHR17972:SF0">
    <property type="entry name" value="NUCLEOLAR PROTEIN 6"/>
    <property type="match status" value="1"/>
</dbReference>
<dbReference type="GO" id="GO:0006409">
    <property type="term" value="P:tRNA export from nucleus"/>
    <property type="evidence" value="ECO:0007669"/>
    <property type="project" value="TreeGrafter"/>
</dbReference>
<dbReference type="Pfam" id="PF17407">
    <property type="entry name" value="Nrap_D6"/>
    <property type="match status" value="1"/>
</dbReference>
<feature type="domain" description="Nrap protein" evidence="17">
    <location>
        <begin position="1046"/>
        <end position="1185"/>
    </location>
</feature>
<dbReference type="Pfam" id="PF17403">
    <property type="entry name" value="Nrap_D2"/>
    <property type="match status" value="1"/>
</dbReference>